<name>A0AAU9QI92_9VIBR</name>
<reference evidence="2" key="1">
    <citation type="submission" date="2022-01" db="EMBL/GenBank/DDBJ databases">
        <authorList>
            <person name="Lagorce A."/>
        </authorList>
    </citation>
    <scope>NUCLEOTIDE SEQUENCE</scope>
    <source>
        <strain evidence="2">Th15_F1_A12</strain>
    </source>
</reference>
<gene>
    <name evidence="2" type="ORF">THF1A12_120175</name>
</gene>
<feature type="region of interest" description="Disordered" evidence="1">
    <location>
        <begin position="23"/>
        <end position="44"/>
    </location>
</feature>
<evidence type="ECO:0000313" key="3">
    <source>
        <dbReference type="Proteomes" id="UP001295462"/>
    </source>
</evidence>
<dbReference type="Proteomes" id="UP001295462">
    <property type="component" value="Unassembled WGS sequence"/>
</dbReference>
<dbReference type="AlphaFoldDB" id="A0AAU9QI92"/>
<proteinExistence type="predicted"/>
<evidence type="ECO:0000313" key="2">
    <source>
        <dbReference type="EMBL" id="CAH1574026.1"/>
    </source>
</evidence>
<protein>
    <submittedName>
        <fullName evidence="2">Uncharacterized protein</fullName>
    </submittedName>
</protein>
<organism evidence="2 3">
    <name type="scientific">Vibrio jasicida</name>
    <dbReference type="NCBI Taxonomy" id="766224"/>
    <lineage>
        <taxon>Bacteria</taxon>
        <taxon>Pseudomonadati</taxon>
        <taxon>Pseudomonadota</taxon>
        <taxon>Gammaproteobacteria</taxon>
        <taxon>Vibrionales</taxon>
        <taxon>Vibrionaceae</taxon>
        <taxon>Vibrio</taxon>
    </lineage>
</organism>
<sequence>MYLWFVSAKVVMCMKHTKEQATISKLKDKRANSRASNRRLIDPY</sequence>
<accession>A0AAU9QI92</accession>
<comment type="caution">
    <text evidence="2">The sequence shown here is derived from an EMBL/GenBank/DDBJ whole genome shotgun (WGS) entry which is preliminary data.</text>
</comment>
<evidence type="ECO:0000256" key="1">
    <source>
        <dbReference type="SAM" id="MobiDB-lite"/>
    </source>
</evidence>
<dbReference type="EMBL" id="CAKMUD010000024">
    <property type="protein sequence ID" value="CAH1574026.1"/>
    <property type="molecule type" value="Genomic_DNA"/>
</dbReference>